<organism evidence="2">
    <name type="scientific">Pinctada fucata</name>
    <name type="common">Akoya pearl oyster</name>
    <name type="synonym">Pinctada imbricata fucata</name>
    <dbReference type="NCBI Taxonomy" id="50426"/>
    <lineage>
        <taxon>Eukaryota</taxon>
        <taxon>Metazoa</taxon>
        <taxon>Spiralia</taxon>
        <taxon>Lophotrochozoa</taxon>
        <taxon>Mollusca</taxon>
        <taxon>Bivalvia</taxon>
        <taxon>Autobranchia</taxon>
        <taxon>Pteriomorphia</taxon>
        <taxon>Pterioida</taxon>
        <taxon>Pterioidea</taxon>
        <taxon>Pteriidae</taxon>
        <taxon>Pinctada</taxon>
    </lineage>
</organism>
<dbReference type="EMBL" id="GELH01000223">
    <property type="protein sequence ID" value="JAS04049.1"/>
    <property type="molecule type" value="Transcribed_RNA"/>
</dbReference>
<name>A0A194AL12_PINFU</name>
<reference evidence="2" key="1">
    <citation type="submission" date="2016-03" db="EMBL/GenBank/DDBJ databases">
        <authorList>
            <person name="Ploux O."/>
        </authorList>
    </citation>
    <scope>NUCLEOTIDE SEQUENCE</scope>
    <source>
        <tissue evidence="2">Mantle</tissue>
    </source>
</reference>
<evidence type="ECO:0000256" key="1">
    <source>
        <dbReference type="SAM" id="MobiDB-lite"/>
    </source>
</evidence>
<sequence length="123" mass="14516">MMDRDRHQRVAFVRKMMPLIERALEDKSSSGENLRKRVMFCILQFIFSPIHEDSSTQYFEELKKDIFGNSNQEKSNEENIRPKESNVKKGCLRNACEAFSDMDNSVSRSSEKHTRNRITQIRI</sequence>
<dbReference type="AlphaFoldDB" id="A0A194AL12"/>
<dbReference type="EMBL" id="GELH01000224">
    <property type="protein sequence ID" value="JAS04048.1"/>
    <property type="molecule type" value="Transcribed_RNA"/>
</dbReference>
<accession>A0A194AL12</accession>
<evidence type="ECO:0000313" key="2">
    <source>
        <dbReference type="EMBL" id="JAS04049.1"/>
    </source>
</evidence>
<proteinExistence type="predicted"/>
<feature type="region of interest" description="Disordered" evidence="1">
    <location>
        <begin position="103"/>
        <end position="123"/>
    </location>
</feature>
<protein>
    <submittedName>
        <fullName evidence="2">Uncharacterized protein</fullName>
    </submittedName>
</protein>